<feature type="compositionally biased region" description="Polar residues" evidence="7">
    <location>
        <begin position="521"/>
        <end position="530"/>
    </location>
</feature>
<dbReference type="InterPro" id="IPR001680">
    <property type="entry name" value="WD40_rpt"/>
</dbReference>
<keyword evidence="9" id="KW-1185">Reference proteome</keyword>
<comment type="function">
    <text evidence="5">Catalytic component of the GATOR2 complex, a multiprotein complex that acts as an activator of the amino acid-sensing branch of the mTORC1 signaling pathway. The GATOR2 complex indirectly activates mTORC1 through the inhibition of the GATOR1 subcomplex. GATOR2 probably acts as an E3 ubiquitin-protein ligase toward GATOR1. In the presence of abundant amino acids, the GATOR2 complex mediates ubiquitination of the NPRL2 core component of the GATOR1 complex, leading to GATOR1 inactivation. In the absence of amino acids, GATOR2 is inhibited, activating the GATOR1 complex. In addition to its role in regulation of the mTORC1 complex, promotes the acidification of lysosomes and facilitates autophagic flux. Within the GATOR2 complex, WDR24 constitutes the catalytic subunit that mediates 'Lys-6'-linked ubiquitination of NPRL2.</text>
</comment>
<dbReference type="PROSITE" id="PS50082">
    <property type="entry name" value="WD_REPEATS_2"/>
    <property type="match status" value="1"/>
</dbReference>
<feature type="non-terminal residue" evidence="8">
    <location>
        <position position="679"/>
    </location>
</feature>
<dbReference type="GO" id="GO:0005774">
    <property type="term" value="C:vacuolar membrane"/>
    <property type="evidence" value="ECO:0007669"/>
    <property type="project" value="TreeGrafter"/>
</dbReference>
<gene>
    <name evidence="8" type="primary">Wdr24</name>
    <name evidence="8" type="ORF">SAGSER_R07371</name>
</gene>
<feature type="non-terminal residue" evidence="8">
    <location>
        <position position="1"/>
    </location>
</feature>
<dbReference type="Proteomes" id="UP000539599">
    <property type="component" value="Unassembled WGS sequence"/>
</dbReference>
<dbReference type="SUPFAM" id="SSF50978">
    <property type="entry name" value="WD40 repeat-like"/>
    <property type="match status" value="1"/>
</dbReference>
<dbReference type="InterPro" id="IPR015943">
    <property type="entry name" value="WD40/YVTN_repeat-like_dom_sf"/>
</dbReference>
<evidence type="ECO:0000256" key="3">
    <source>
        <dbReference type="ARBA" id="ARBA00022737"/>
    </source>
</evidence>
<sequence length="679" mass="75947">ARVTTALGGNALTGRTMFCHLDAPANAISVCRDAAQVVVAGRNIFKIYSIEEEQFVEKLNLRVGRKPSLNFSCADVVWHQMDENLLATAATNGVVVTWNLGKPSRNKQDQLFTEHKRTVNKVCFHPTEVYMLLSGSQDGYMKCFDLRKKDSVSTFSGQSESVRDVQFSIRDYFTFAATFENGNVQLWDIRRPDRYERMFTAHNGPVFCCDWHPEDSAQLEEGAARLLWETACFWCGVRVPPHSLPGSSATPHELREALKYVQIGLFPLCCPWQVETRGGGNWALNWSGKEGCCLTWLLESGGVRVACGRMRSQPGSLPVVWMWSHRRCERFCAGVGKEGQPIDRANPEGLCYSLYGDLAFAAKESLISSDSNRKPYIGDRRHPIFFKRKLDPTEQFEYISSSSALSVFETDVESGSMDWFVHTAKQYALAGRPLAELCDHNAKVAKGLDRNQVAQTWTMLRIIYSSLGTVSSANLNHSMGKGSTALPLMNSFNLKDIPSGLGSESRLDRSKGESRTENILMDSSSTLINNEDNEETEGSDVPADYLLGDVEADEDDLYMMDHENPHAEEQEYSLPQEAFPLRHEIVDNPSALDHLQDKADSPHVSGNEAETVSLTPVESFSLISISHSLYENRLPSDFFNPIVRDTLLFYAEQGDVQTAVSVLIVLGDRIRKEIDEQTQ</sequence>
<dbReference type="GO" id="GO:0061700">
    <property type="term" value="C:GATOR2 complex"/>
    <property type="evidence" value="ECO:0007669"/>
    <property type="project" value="TreeGrafter"/>
</dbReference>
<dbReference type="GO" id="GO:0005829">
    <property type="term" value="C:cytosol"/>
    <property type="evidence" value="ECO:0007669"/>
    <property type="project" value="TreeGrafter"/>
</dbReference>
<reference evidence="8 9" key="1">
    <citation type="submission" date="2019-09" db="EMBL/GenBank/DDBJ databases">
        <title>Bird 10,000 Genomes (B10K) Project - Family phase.</title>
        <authorList>
            <person name="Zhang G."/>
        </authorList>
    </citation>
    <scope>NUCLEOTIDE SEQUENCE [LARGE SCALE GENOMIC DNA]</scope>
    <source>
        <strain evidence="8">B10K-DU-011-38</strain>
        <tissue evidence="8">Muscle</tissue>
    </source>
</reference>
<dbReference type="InterPro" id="IPR036322">
    <property type="entry name" value="WD40_repeat_dom_sf"/>
</dbReference>
<evidence type="ECO:0000313" key="8">
    <source>
        <dbReference type="EMBL" id="NXQ95430.1"/>
    </source>
</evidence>
<evidence type="ECO:0000256" key="4">
    <source>
        <dbReference type="ARBA" id="ARBA00040269"/>
    </source>
</evidence>
<evidence type="ECO:0000256" key="6">
    <source>
        <dbReference type="PROSITE-ProRule" id="PRU00221"/>
    </source>
</evidence>
<dbReference type="PANTHER" id="PTHR46200">
    <property type="entry name" value="GATOR COMPLEX PROTEIN WDR24"/>
    <property type="match status" value="1"/>
</dbReference>
<dbReference type="GO" id="GO:0016239">
    <property type="term" value="P:positive regulation of macroautophagy"/>
    <property type="evidence" value="ECO:0007669"/>
    <property type="project" value="TreeGrafter"/>
</dbReference>
<dbReference type="PANTHER" id="PTHR46200:SF1">
    <property type="entry name" value="GATOR COMPLEX PROTEIN WDR24"/>
    <property type="match status" value="1"/>
</dbReference>
<feature type="region of interest" description="Disordered" evidence="7">
    <location>
        <begin position="500"/>
        <end position="541"/>
    </location>
</feature>
<dbReference type="EMBL" id="VWYJ01007223">
    <property type="protein sequence ID" value="NXQ95430.1"/>
    <property type="molecule type" value="Genomic_DNA"/>
</dbReference>
<evidence type="ECO:0000313" key="9">
    <source>
        <dbReference type="Proteomes" id="UP000539599"/>
    </source>
</evidence>
<dbReference type="Gene3D" id="2.130.10.10">
    <property type="entry name" value="YVTN repeat-like/Quinoprotein amine dehydrogenase"/>
    <property type="match status" value="1"/>
</dbReference>
<dbReference type="SMART" id="SM00320">
    <property type="entry name" value="WD40"/>
    <property type="match status" value="4"/>
</dbReference>
<feature type="compositionally biased region" description="Basic and acidic residues" evidence="7">
    <location>
        <begin position="505"/>
        <end position="516"/>
    </location>
</feature>
<organism evidence="8 9">
    <name type="scientific">Sagittarius serpentarius</name>
    <name type="common">Secretary bird</name>
    <dbReference type="NCBI Taxonomy" id="56258"/>
    <lineage>
        <taxon>Eukaryota</taxon>
        <taxon>Metazoa</taxon>
        <taxon>Chordata</taxon>
        <taxon>Craniata</taxon>
        <taxon>Vertebrata</taxon>
        <taxon>Euteleostomi</taxon>
        <taxon>Archelosauria</taxon>
        <taxon>Archosauria</taxon>
        <taxon>Dinosauria</taxon>
        <taxon>Saurischia</taxon>
        <taxon>Theropoda</taxon>
        <taxon>Coelurosauria</taxon>
        <taxon>Aves</taxon>
        <taxon>Neognathae</taxon>
        <taxon>Neoaves</taxon>
        <taxon>Telluraves</taxon>
        <taxon>Accipitrimorphae</taxon>
        <taxon>Accipitriformes</taxon>
        <taxon>Sagittariidae</taxon>
        <taxon>Sagittarius</taxon>
    </lineage>
</organism>
<keyword evidence="3" id="KW-0677">Repeat</keyword>
<dbReference type="GO" id="GO:1904263">
    <property type="term" value="P:positive regulation of TORC1 signaling"/>
    <property type="evidence" value="ECO:0007669"/>
    <property type="project" value="TreeGrafter"/>
</dbReference>
<accession>A0A7L2HCU2</accession>
<protein>
    <recommendedName>
        <fullName evidence="4">GATOR2 complex protein WDR24</fullName>
    </recommendedName>
</protein>
<name>A0A7L2HCU2_SAGSE</name>
<dbReference type="InterPro" id="IPR037590">
    <property type="entry name" value="WDR24"/>
</dbReference>
<comment type="similarity">
    <text evidence="1">Belongs to the WD repeat WDR24 family.</text>
</comment>
<keyword evidence="2 6" id="KW-0853">WD repeat</keyword>
<evidence type="ECO:0000256" key="7">
    <source>
        <dbReference type="SAM" id="MobiDB-lite"/>
    </source>
</evidence>
<dbReference type="AlphaFoldDB" id="A0A7L2HCU2"/>
<evidence type="ECO:0000256" key="5">
    <source>
        <dbReference type="ARBA" id="ARBA00046230"/>
    </source>
</evidence>
<dbReference type="GO" id="GO:0034198">
    <property type="term" value="P:cellular response to amino acid starvation"/>
    <property type="evidence" value="ECO:0007669"/>
    <property type="project" value="TreeGrafter"/>
</dbReference>
<evidence type="ECO:0000256" key="1">
    <source>
        <dbReference type="ARBA" id="ARBA00008134"/>
    </source>
</evidence>
<comment type="caution">
    <text evidence="8">The sequence shown here is derived from an EMBL/GenBank/DDBJ whole genome shotgun (WGS) entry which is preliminary data.</text>
</comment>
<feature type="repeat" description="WD" evidence="6">
    <location>
        <begin position="112"/>
        <end position="154"/>
    </location>
</feature>
<evidence type="ECO:0000256" key="2">
    <source>
        <dbReference type="ARBA" id="ARBA00022574"/>
    </source>
</evidence>
<proteinExistence type="inferred from homology"/>
<dbReference type="Pfam" id="PF00400">
    <property type="entry name" value="WD40"/>
    <property type="match status" value="2"/>
</dbReference>